<evidence type="ECO:0000313" key="15">
    <source>
        <dbReference type="Proteomes" id="UP001589813"/>
    </source>
</evidence>
<evidence type="ECO:0000256" key="5">
    <source>
        <dbReference type="ARBA" id="ARBA00022723"/>
    </source>
</evidence>
<dbReference type="Pfam" id="PF11838">
    <property type="entry name" value="ERAP1_C"/>
    <property type="match status" value="1"/>
</dbReference>
<comment type="catalytic activity">
    <reaction evidence="1">
        <text>Release of an N-terminal amino acid, Xaa-|-Yaa- from a peptide, amide or arylamide. Xaa is preferably Ala, but may be most amino acids including Pro (slow action). When a terminal hydrophobic residue is followed by a prolyl residue, the two may be released as an intact Xaa-Pro dipeptide.</text>
        <dbReference type="EC" id="3.4.11.2"/>
    </reaction>
</comment>
<dbReference type="EC" id="3.4.11.-" evidence="9"/>
<keyword evidence="6 9" id="KW-0378">Hydrolase</keyword>
<dbReference type="CDD" id="cd09601">
    <property type="entry name" value="M1_APN-Q_like"/>
    <property type="match status" value="1"/>
</dbReference>
<feature type="domain" description="ERAP1-like C-terminal" evidence="12">
    <location>
        <begin position="548"/>
        <end position="836"/>
    </location>
</feature>
<dbReference type="InterPro" id="IPR014782">
    <property type="entry name" value="Peptidase_M1_dom"/>
</dbReference>
<name>A0ABV6BJJ0_9GAMM</name>
<accession>A0ABV6BJJ0</accession>
<dbReference type="SUPFAM" id="SSF55486">
    <property type="entry name" value="Metalloproteases ('zincins'), catalytic domain"/>
    <property type="match status" value="1"/>
</dbReference>
<evidence type="ECO:0000313" key="14">
    <source>
        <dbReference type="EMBL" id="MFC0049688.1"/>
    </source>
</evidence>
<evidence type="ECO:0000256" key="10">
    <source>
        <dbReference type="SAM" id="SignalP"/>
    </source>
</evidence>
<evidence type="ECO:0000256" key="3">
    <source>
        <dbReference type="ARBA" id="ARBA00022438"/>
    </source>
</evidence>
<dbReference type="InterPro" id="IPR024571">
    <property type="entry name" value="ERAP1-like_C_dom"/>
</dbReference>
<sequence length="876" mass="94914">MTALFVKTRLAFAVTTALFCSVALFAAGSSAAIPAERDVLPAGASPQLYQLTIDPDLQKLTFQGELTLDFNATQALDELVLNALDLTIIDASLDGKKVNAEVVAETQRVHFKAPVSTGKHQLRVRYQGKIYEQSAGLFVTDYSKADGSTGRMLSSQFEPGDARKLAPMWDEPSHKAIFKISIIEPKGQLALSNMPEQRRQPLADGRARVDFAPSVKMSSYLLYVGAGDYERISGRSGGIEHGVVAKKGDAVKGTFALNASYQLLDYYNDYFGVQYPLPKLDHIAVPGAGGFGAMENWGAVMYFEGTLLLDPQFSNTSDKQEVFAVVGHEMAHQWFGNIVTMQWWDDLWLNEGFASWMESKASQHFYPQWHAELGAVGSRNYAMFQDAQETTHPIVQPVRNLAEANAAFDGITYSKGLSVITMLEAYLGEDAFRAGVRAYMQKHQYGNTVTSDLWQALAQASGRPVETIAKDFTNQMGVPLIKAVKAECQQGNTTLTLTQGRFGLDAASKQPQQWTVPVTAQVAGQAAARAEIRGDAPQTMTVPGCGAVTVNAGQTGYYRVDYSDALFADVVKGFAGLPAVDQLGLLKDSVSLGYAGYSDISRYLALTQQLPADANPIIATDVVEQLEGFTDLYRGLAGEQAYKAFALKKAQALFAKVGWEKQPGESDNTSILRSSLIGVLADLGDGAVIAEARKRFAASQTDKSVLPGDLYGVVLKIVGTQATAADFAQLKTLAAKTSNSTEKRRLLGALASAKDEALAKQALALILTDLTPKQFGPGLLNRVALEHTQLAYDFYLANQAAFDERLDPLRRDGFDASLLGASREAATATLLRQKAATATTKPVKTAYLEAAAGIERRLDRVKRIPAQVDAWLKTQR</sequence>
<evidence type="ECO:0000256" key="1">
    <source>
        <dbReference type="ARBA" id="ARBA00000098"/>
    </source>
</evidence>
<keyword evidence="3 9" id="KW-0031">Aminopeptidase</keyword>
<feature type="domain" description="Aminopeptidase N-like N-terminal" evidence="13">
    <location>
        <begin position="46"/>
        <end position="221"/>
    </location>
</feature>
<protein>
    <recommendedName>
        <fullName evidence="9">Aminopeptidase</fullName>
        <ecNumber evidence="9">3.4.11.-</ecNumber>
    </recommendedName>
</protein>
<organism evidence="14 15">
    <name type="scientific">Rheinheimera tilapiae</name>
    <dbReference type="NCBI Taxonomy" id="875043"/>
    <lineage>
        <taxon>Bacteria</taxon>
        <taxon>Pseudomonadati</taxon>
        <taxon>Pseudomonadota</taxon>
        <taxon>Gammaproteobacteria</taxon>
        <taxon>Chromatiales</taxon>
        <taxon>Chromatiaceae</taxon>
        <taxon>Rheinheimera</taxon>
    </lineage>
</organism>
<gene>
    <name evidence="14" type="ORF">ACFFJP_15425</name>
</gene>
<dbReference type="RefSeq" id="WP_377246022.1">
    <property type="nucleotide sequence ID" value="NZ_JBHLXP010000004.1"/>
</dbReference>
<evidence type="ECO:0000259" key="12">
    <source>
        <dbReference type="Pfam" id="PF11838"/>
    </source>
</evidence>
<keyword evidence="10" id="KW-0732">Signal</keyword>
<reference evidence="14 15" key="1">
    <citation type="submission" date="2024-09" db="EMBL/GenBank/DDBJ databases">
        <authorList>
            <person name="Sun Q."/>
            <person name="Mori K."/>
        </authorList>
    </citation>
    <scope>NUCLEOTIDE SEQUENCE [LARGE SCALE GENOMIC DNA]</scope>
    <source>
        <strain evidence="14 15">KCTC 23315</strain>
    </source>
</reference>
<evidence type="ECO:0000256" key="4">
    <source>
        <dbReference type="ARBA" id="ARBA00022670"/>
    </source>
</evidence>
<dbReference type="InterPro" id="IPR042097">
    <property type="entry name" value="Aminopeptidase_N-like_N_sf"/>
</dbReference>
<dbReference type="PRINTS" id="PR00756">
    <property type="entry name" value="ALADIPTASE"/>
</dbReference>
<dbReference type="Pfam" id="PF17900">
    <property type="entry name" value="Peptidase_M1_N"/>
    <property type="match status" value="1"/>
</dbReference>
<feature type="signal peptide" evidence="10">
    <location>
        <begin position="1"/>
        <end position="26"/>
    </location>
</feature>
<feature type="domain" description="Peptidase M1 membrane alanine aminopeptidase" evidence="11">
    <location>
        <begin position="255"/>
        <end position="471"/>
    </location>
</feature>
<evidence type="ECO:0000256" key="2">
    <source>
        <dbReference type="ARBA" id="ARBA00010136"/>
    </source>
</evidence>
<dbReference type="Gene3D" id="1.25.50.20">
    <property type="match status" value="1"/>
</dbReference>
<dbReference type="GO" id="GO:0016787">
    <property type="term" value="F:hydrolase activity"/>
    <property type="evidence" value="ECO:0007669"/>
    <property type="project" value="UniProtKB-KW"/>
</dbReference>
<evidence type="ECO:0000256" key="8">
    <source>
        <dbReference type="ARBA" id="ARBA00023049"/>
    </source>
</evidence>
<keyword evidence="8 9" id="KW-0482">Metalloprotease</keyword>
<dbReference type="InterPro" id="IPR027268">
    <property type="entry name" value="Peptidase_M4/M1_CTD_sf"/>
</dbReference>
<dbReference type="InterPro" id="IPR045357">
    <property type="entry name" value="Aminopeptidase_N-like_N"/>
</dbReference>
<comment type="cofactor">
    <cofactor evidence="9">
        <name>Zn(2+)</name>
        <dbReference type="ChEBI" id="CHEBI:29105"/>
    </cofactor>
    <text evidence="9">Binds 1 zinc ion per subunit.</text>
</comment>
<comment type="similarity">
    <text evidence="2 9">Belongs to the peptidase M1 family.</text>
</comment>
<keyword evidence="4 9" id="KW-0645">Protease</keyword>
<evidence type="ECO:0000256" key="7">
    <source>
        <dbReference type="ARBA" id="ARBA00022833"/>
    </source>
</evidence>
<evidence type="ECO:0000256" key="9">
    <source>
        <dbReference type="RuleBase" id="RU364040"/>
    </source>
</evidence>
<dbReference type="PANTHER" id="PTHR11533">
    <property type="entry name" value="PROTEASE M1 ZINC METALLOPROTEASE"/>
    <property type="match status" value="1"/>
</dbReference>
<dbReference type="Proteomes" id="UP001589813">
    <property type="component" value="Unassembled WGS sequence"/>
</dbReference>
<dbReference type="EMBL" id="JBHLXP010000004">
    <property type="protein sequence ID" value="MFC0049688.1"/>
    <property type="molecule type" value="Genomic_DNA"/>
</dbReference>
<comment type="caution">
    <text evidence="14">The sequence shown here is derived from an EMBL/GenBank/DDBJ whole genome shotgun (WGS) entry which is preliminary data.</text>
</comment>
<evidence type="ECO:0000256" key="6">
    <source>
        <dbReference type="ARBA" id="ARBA00022801"/>
    </source>
</evidence>
<keyword evidence="7 9" id="KW-0862">Zinc</keyword>
<dbReference type="InterPro" id="IPR050344">
    <property type="entry name" value="Peptidase_M1_aminopeptidases"/>
</dbReference>
<evidence type="ECO:0000259" key="11">
    <source>
        <dbReference type="Pfam" id="PF01433"/>
    </source>
</evidence>
<dbReference type="SUPFAM" id="SSF63737">
    <property type="entry name" value="Leukotriene A4 hydrolase N-terminal domain"/>
    <property type="match status" value="1"/>
</dbReference>
<dbReference type="Gene3D" id="2.60.40.1910">
    <property type="match status" value="1"/>
</dbReference>
<dbReference type="Pfam" id="PF01433">
    <property type="entry name" value="Peptidase_M1"/>
    <property type="match status" value="1"/>
</dbReference>
<dbReference type="PANTHER" id="PTHR11533:SF174">
    <property type="entry name" value="PUROMYCIN-SENSITIVE AMINOPEPTIDASE-RELATED"/>
    <property type="match status" value="1"/>
</dbReference>
<keyword evidence="15" id="KW-1185">Reference proteome</keyword>
<dbReference type="Gene3D" id="2.60.40.1730">
    <property type="entry name" value="tricorn interacting facor f3 domain"/>
    <property type="match status" value="1"/>
</dbReference>
<feature type="chain" id="PRO_5046594422" description="Aminopeptidase" evidence="10">
    <location>
        <begin position="27"/>
        <end position="876"/>
    </location>
</feature>
<evidence type="ECO:0000259" key="13">
    <source>
        <dbReference type="Pfam" id="PF17900"/>
    </source>
</evidence>
<dbReference type="InterPro" id="IPR034016">
    <property type="entry name" value="M1_APN-typ"/>
</dbReference>
<dbReference type="Gene3D" id="1.10.390.10">
    <property type="entry name" value="Neutral Protease Domain 2"/>
    <property type="match status" value="1"/>
</dbReference>
<keyword evidence="5 9" id="KW-0479">Metal-binding</keyword>
<proteinExistence type="inferred from homology"/>
<dbReference type="InterPro" id="IPR001930">
    <property type="entry name" value="Peptidase_M1"/>
</dbReference>